<evidence type="ECO:0000256" key="1">
    <source>
        <dbReference type="SAM" id="MobiDB-lite"/>
    </source>
</evidence>
<dbReference type="VEuPathDB" id="VectorBase:CPIJ014176"/>
<dbReference type="HOGENOM" id="CLU_2388398_0_0_1"/>
<proteinExistence type="predicted"/>
<reference evidence="3" key="2">
    <citation type="submission" date="2021-02" db="UniProtKB">
        <authorList>
            <consortium name="EnsemblMetazoa"/>
        </authorList>
    </citation>
    <scope>IDENTIFICATION</scope>
    <source>
        <strain evidence="3">JHB</strain>
    </source>
</reference>
<name>B0X3I3_CULQU</name>
<dbReference type="EnsemblMetazoa" id="CPIJ014176-RA">
    <property type="protein sequence ID" value="CPIJ014176-PA"/>
    <property type="gene ID" value="CPIJ014176"/>
</dbReference>
<dbReference type="InParanoid" id="B0X3I3"/>
<reference evidence="2" key="1">
    <citation type="submission" date="2007-03" db="EMBL/GenBank/DDBJ databases">
        <title>Annotation of Culex pipiens quinquefasciatus.</title>
        <authorList>
            <consortium name="The Broad Institute Genome Sequencing Platform"/>
            <person name="Atkinson P.W."/>
            <person name="Hemingway J."/>
            <person name="Christensen B.M."/>
            <person name="Higgs S."/>
            <person name="Kodira C."/>
            <person name="Hannick L."/>
            <person name="Megy K."/>
            <person name="O'Leary S."/>
            <person name="Pearson M."/>
            <person name="Haas B.J."/>
            <person name="Mauceli E."/>
            <person name="Wortman J.R."/>
            <person name="Lee N.H."/>
            <person name="Guigo R."/>
            <person name="Stanke M."/>
            <person name="Alvarado L."/>
            <person name="Amedeo P."/>
            <person name="Antoine C.H."/>
            <person name="Arensburger P."/>
            <person name="Bidwell S.L."/>
            <person name="Crawford M."/>
            <person name="Camaro F."/>
            <person name="Devon K."/>
            <person name="Engels R."/>
            <person name="Hammond M."/>
            <person name="Howarth C."/>
            <person name="Koehrsen M."/>
            <person name="Lawson D."/>
            <person name="Montgomery P."/>
            <person name="Nene V."/>
            <person name="Nusbaum C."/>
            <person name="Puiu D."/>
            <person name="Romero-Severson J."/>
            <person name="Severson D.W."/>
            <person name="Shumway M."/>
            <person name="Sisk P."/>
            <person name="Stolte C."/>
            <person name="Zeng Q."/>
            <person name="Eisenstadt E."/>
            <person name="Fraser-Liggett C."/>
            <person name="Strausberg R."/>
            <person name="Galagan J."/>
            <person name="Birren B."/>
            <person name="Collins F.H."/>
        </authorList>
    </citation>
    <scope>NUCLEOTIDE SEQUENCE [LARGE SCALE GENOMIC DNA]</scope>
    <source>
        <strain evidence="2">JHB</strain>
    </source>
</reference>
<evidence type="ECO:0000313" key="2">
    <source>
        <dbReference type="EMBL" id="EDS39875.1"/>
    </source>
</evidence>
<sequence>MTKKRNIQSLKSSQGGRKKRELYYDEDPLGVDESGTPEVLEPVYQSAPLDYEELMEAMSEAYPYYVPGPDGNHIEEKRFLGEFAGGGVVVAVTL</sequence>
<feature type="region of interest" description="Disordered" evidence="1">
    <location>
        <begin position="1"/>
        <end position="36"/>
    </location>
</feature>
<evidence type="ECO:0000313" key="4">
    <source>
        <dbReference type="Proteomes" id="UP000002320"/>
    </source>
</evidence>
<dbReference type="Proteomes" id="UP000002320">
    <property type="component" value="Unassembled WGS sequence"/>
</dbReference>
<protein>
    <submittedName>
        <fullName evidence="2 3">Uncharacterized protein</fullName>
    </submittedName>
</protein>
<evidence type="ECO:0000313" key="3">
    <source>
        <dbReference type="EnsemblMetazoa" id="CPIJ014176-PA"/>
    </source>
</evidence>
<gene>
    <name evidence="3" type="primary">6047106</name>
    <name evidence="2" type="ORF">CpipJ_CPIJ014176</name>
</gene>
<organism>
    <name type="scientific">Culex quinquefasciatus</name>
    <name type="common">Southern house mosquito</name>
    <name type="synonym">Culex pungens</name>
    <dbReference type="NCBI Taxonomy" id="7176"/>
    <lineage>
        <taxon>Eukaryota</taxon>
        <taxon>Metazoa</taxon>
        <taxon>Ecdysozoa</taxon>
        <taxon>Arthropoda</taxon>
        <taxon>Hexapoda</taxon>
        <taxon>Insecta</taxon>
        <taxon>Pterygota</taxon>
        <taxon>Neoptera</taxon>
        <taxon>Endopterygota</taxon>
        <taxon>Diptera</taxon>
        <taxon>Nematocera</taxon>
        <taxon>Culicoidea</taxon>
        <taxon>Culicidae</taxon>
        <taxon>Culicinae</taxon>
        <taxon>Culicini</taxon>
        <taxon>Culex</taxon>
        <taxon>Culex</taxon>
    </lineage>
</organism>
<dbReference type="OrthoDB" id="6426745at2759"/>
<accession>B0X3I3</accession>
<dbReference type="KEGG" id="cqu:CpipJ_CPIJ014176"/>
<dbReference type="AlphaFoldDB" id="B0X3I3"/>
<keyword evidence="4" id="KW-1185">Reference proteome</keyword>
<dbReference type="EMBL" id="DS232315">
    <property type="protein sequence ID" value="EDS39875.1"/>
    <property type="molecule type" value="Genomic_DNA"/>
</dbReference>
<dbReference type="VEuPathDB" id="VectorBase:CQUJHB007613"/>